<dbReference type="Gene3D" id="2.60.120.260">
    <property type="entry name" value="Galactose-binding domain-like"/>
    <property type="match status" value="1"/>
</dbReference>
<dbReference type="InterPro" id="IPR050887">
    <property type="entry name" value="Beta-mannosidase_GH2"/>
</dbReference>
<dbReference type="AlphaFoldDB" id="A0A3E2GYA0"/>
<feature type="domain" description="Glycoside hydrolase family 2 immunoglobulin-like beta-sandwich" evidence="11">
    <location>
        <begin position="203"/>
        <end position="302"/>
    </location>
</feature>
<dbReference type="SUPFAM" id="SSF49785">
    <property type="entry name" value="Galactose-binding domain-like"/>
    <property type="match status" value="1"/>
</dbReference>
<evidence type="ECO:0000256" key="9">
    <source>
        <dbReference type="ARBA" id="ARBA00041069"/>
    </source>
</evidence>
<evidence type="ECO:0000313" key="14">
    <source>
        <dbReference type="EMBL" id="RFU26116.1"/>
    </source>
</evidence>
<dbReference type="Pfam" id="PF22666">
    <property type="entry name" value="Glyco_hydro_2_N2"/>
    <property type="match status" value="1"/>
</dbReference>
<dbReference type="EC" id="3.2.1.25" evidence="3"/>
<dbReference type="GO" id="GO:0004567">
    <property type="term" value="F:beta-mannosidase activity"/>
    <property type="evidence" value="ECO:0007669"/>
    <property type="project" value="UniProtKB-EC"/>
</dbReference>
<evidence type="ECO:0000259" key="11">
    <source>
        <dbReference type="Pfam" id="PF00703"/>
    </source>
</evidence>
<keyword evidence="7" id="KW-0624">Polysaccharide degradation</keyword>
<dbReference type="GO" id="GO:0006516">
    <property type="term" value="P:glycoprotein catabolic process"/>
    <property type="evidence" value="ECO:0007669"/>
    <property type="project" value="TreeGrafter"/>
</dbReference>
<accession>A0A3E2GYA0</accession>
<dbReference type="InterPro" id="IPR036156">
    <property type="entry name" value="Beta-gal/glucu_dom_sf"/>
</dbReference>
<dbReference type="PANTHER" id="PTHR43730:SF1">
    <property type="entry name" value="BETA-MANNOSIDASE"/>
    <property type="match status" value="1"/>
</dbReference>
<protein>
    <recommendedName>
        <fullName evidence="9">Beta-mannosidase B</fullName>
        <ecNumber evidence="3">3.2.1.25</ecNumber>
    </recommendedName>
    <alternativeName>
        <fullName evidence="10">Mannanase B</fullName>
    </alternativeName>
</protein>
<name>A0A3E2GYA0_SCYLI</name>
<evidence type="ECO:0000256" key="2">
    <source>
        <dbReference type="ARBA" id="ARBA00004740"/>
    </source>
</evidence>
<sequence length="855" mass="97904">MASKRIPIDSGWTFKQASKTDSPFLPTAQFPTAIHLDLMHNGIIPDPFLDTNVEKIQWIGEEEWVYRTKFRGPSRDSNNTKFKLIFEGLDTHTKISLNSKEILKSDNMYIEYSIDVTDQIKAEEENELEILFHSSFLIGKKLEKEATYKPIFIHNGDSSRLQVRKAPYSYGWDFAPIFLTCGPWRPIYLETYTARFKEFSPVANVAQTLSSAKVNVTAEVEGSQAAKLEVRIFDPKGKLVQEKSVPFSAEEPGIAKTEFDISNPDLWWPVGNGSQPLYQVIATVVSGDGTPLCNTSRRIGLRRLQLIQRLLEKEPGKTFFFEVNNVPIYSRGANWTPTDTFLPRITSEKYRKWIQLVANGNHNMIRIWGGGVYEDQSFYDACDELGIMIWHDFMLACGSYPATPTFLNTIKEEAIYNVRRLRSHPSIVLWCGNNEDHMFADKYNAQYDYNDNNPENWLKTNWPARFIYDKLLPDVCKAEVPEIPYHNGSPWGGSSASDPTVGDVHAWDVWMKASLQYPYQWYYKISGRFVSEFGLKSYPSVKCISEYVTDPHERHPQSRILDYHLKASSKSTWAKDYRTVALYIQENFRIGKSLEKWVYGSQLSQAEAMHFAFSSWRRLWKGPGYEENAGSLVWVLNDAWPSVSWSLADYKVRPKPAYFSIKRSLAPIIVCVNRVEVEVSRPDEFTEARVVREERLQVWGSNFTTTNEAYELVLQKISISTGEIVWEKKIAVDLTENRSTELFVQKIDEDESRTVVVSAKLIRGGEVVSRFLDWPQPLKYLDLPRADDIKVRVENDEVFVSSSVPLKGLVLETEDDGVEFSDNCIDLIPGDKQVIHAKGLQGRPVTFMHLGIAAD</sequence>
<dbReference type="SUPFAM" id="SSF49303">
    <property type="entry name" value="beta-Galactosidase/glucuronidase domain"/>
    <property type="match status" value="2"/>
</dbReference>
<dbReference type="InterPro" id="IPR006102">
    <property type="entry name" value="Ig-like_GH2"/>
</dbReference>
<dbReference type="InterPro" id="IPR017853">
    <property type="entry name" value="GH"/>
</dbReference>
<dbReference type="GO" id="GO:0000272">
    <property type="term" value="P:polysaccharide catabolic process"/>
    <property type="evidence" value="ECO:0007669"/>
    <property type="project" value="UniProtKB-KW"/>
</dbReference>
<dbReference type="Gene3D" id="2.60.40.10">
    <property type="entry name" value="Immunoglobulins"/>
    <property type="match status" value="2"/>
</dbReference>
<dbReference type="Pfam" id="PF00703">
    <property type="entry name" value="Glyco_hydro_2"/>
    <property type="match status" value="1"/>
</dbReference>
<gene>
    <name evidence="14" type="ORF">B7463_g10222</name>
</gene>
<comment type="pathway">
    <text evidence="2">Glycan metabolism; N-glycan degradation.</text>
</comment>
<feature type="non-terminal residue" evidence="14">
    <location>
        <position position="1"/>
    </location>
</feature>
<dbReference type="Pfam" id="PF17786">
    <property type="entry name" value="Mannosidase_ig"/>
    <property type="match status" value="1"/>
</dbReference>
<dbReference type="OrthoDB" id="2866996at2759"/>
<evidence type="ECO:0000256" key="6">
    <source>
        <dbReference type="ARBA" id="ARBA00023295"/>
    </source>
</evidence>
<dbReference type="InterPro" id="IPR054593">
    <property type="entry name" value="Beta-mannosidase-like_N2"/>
</dbReference>
<reference evidence="14 15" key="1">
    <citation type="submission" date="2018-05" db="EMBL/GenBank/DDBJ databases">
        <title>Draft genome sequence of Scytalidium lignicola DSM 105466, a ubiquitous saprotrophic fungus.</title>
        <authorList>
            <person name="Buettner E."/>
            <person name="Gebauer A.M."/>
            <person name="Hofrichter M."/>
            <person name="Liers C."/>
            <person name="Kellner H."/>
        </authorList>
    </citation>
    <scope>NUCLEOTIDE SEQUENCE [LARGE SCALE GENOMIC DNA]</scope>
    <source>
        <strain evidence="14 15">DSM 105466</strain>
    </source>
</reference>
<dbReference type="STRING" id="5539.A0A3E2GYA0"/>
<evidence type="ECO:0000256" key="1">
    <source>
        <dbReference type="ARBA" id="ARBA00000829"/>
    </source>
</evidence>
<dbReference type="EMBL" id="NCSJ02000284">
    <property type="protein sequence ID" value="RFU26116.1"/>
    <property type="molecule type" value="Genomic_DNA"/>
</dbReference>
<dbReference type="InterPro" id="IPR013783">
    <property type="entry name" value="Ig-like_fold"/>
</dbReference>
<organism evidence="14 15">
    <name type="scientific">Scytalidium lignicola</name>
    <name type="common">Hyphomycete</name>
    <dbReference type="NCBI Taxonomy" id="5539"/>
    <lineage>
        <taxon>Eukaryota</taxon>
        <taxon>Fungi</taxon>
        <taxon>Dikarya</taxon>
        <taxon>Ascomycota</taxon>
        <taxon>Pezizomycotina</taxon>
        <taxon>Leotiomycetes</taxon>
        <taxon>Leotiomycetes incertae sedis</taxon>
        <taxon>Scytalidium</taxon>
    </lineage>
</organism>
<evidence type="ECO:0000256" key="10">
    <source>
        <dbReference type="ARBA" id="ARBA00041614"/>
    </source>
</evidence>
<evidence type="ECO:0000259" key="12">
    <source>
        <dbReference type="Pfam" id="PF17786"/>
    </source>
</evidence>
<feature type="non-terminal residue" evidence="14">
    <location>
        <position position="855"/>
    </location>
</feature>
<keyword evidence="15" id="KW-1185">Reference proteome</keyword>
<keyword evidence="5" id="KW-0119">Carbohydrate metabolism</keyword>
<comment type="similarity">
    <text evidence="8">Belongs to the glycosyl hydrolase 2 family. Beta-mannosidase B subfamily.</text>
</comment>
<comment type="catalytic activity">
    <reaction evidence="1">
        <text>Hydrolysis of terminal, non-reducing beta-D-mannose residues in beta-D-mannosides.</text>
        <dbReference type="EC" id="3.2.1.25"/>
    </reaction>
</comment>
<dbReference type="InterPro" id="IPR008979">
    <property type="entry name" value="Galactose-bd-like_sf"/>
</dbReference>
<evidence type="ECO:0000256" key="3">
    <source>
        <dbReference type="ARBA" id="ARBA00012754"/>
    </source>
</evidence>
<comment type="caution">
    <text evidence="14">The sequence shown here is derived from an EMBL/GenBank/DDBJ whole genome shotgun (WGS) entry which is preliminary data.</text>
</comment>
<dbReference type="SUPFAM" id="SSF51445">
    <property type="entry name" value="(Trans)glycosidases"/>
    <property type="match status" value="1"/>
</dbReference>
<evidence type="ECO:0000256" key="5">
    <source>
        <dbReference type="ARBA" id="ARBA00023277"/>
    </source>
</evidence>
<keyword evidence="6" id="KW-0326">Glycosidase</keyword>
<evidence type="ECO:0000256" key="8">
    <source>
        <dbReference type="ARBA" id="ARBA00038429"/>
    </source>
</evidence>
<feature type="domain" description="Mannosidase Ig/CBM-like" evidence="12">
    <location>
        <begin position="695"/>
        <end position="780"/>
    </location>
</feature>
<evidence type="ECO:0000256" key="4">
    <source>
        <dbReference type="ARBA" id="ARBA00022801"/>
    </source>
</evidence>
<dbReference type="Proteomes" id="UP000258309">
    <property type="component" value="Unassembled WGS sequence"/>
</dbReference>
<dbReference type="Gene3D" id="3.20.20.80">
    <property type="entry name" value="Glycosidases"/>
    <property type="match status" value="1"/>
</dbReference>
<dbReference type="InterPro" id="IPR041447">
    <property type="entry name" value="Mannosidase_ig"/>
</dbReference>
<evidence type="ECO:0000313" key="15">
    <source>
        <dbReference type="Proteomes" id="UP000258309"/>
    </source>
</evidence>
<evidence type="ECO:0000259" key="13">
    <source>
        <dbReference type="Pfam" id="PF22666"/>
    </source>
</evidence>
<evidence type="ECO:0000256" key="7">
    <source>
        <dbReference type="ARBA" id="ARBA00023326"/>
    </source>
</evidence>
<feature type="domain" description="Beta-mannosidase-like galactose-binding" evidence="13">
    <location>
        <begin position="12"/>
        <end position="185"/>
    </location>
</feature>
<keyword evidence="4" id="KW-0378">Hydrolase</keyword>
<dbReference type="PANTHER" id="PTHR43730">
    <property type="entry name" value="BETA-MANNOSIDASE"/>
    <property type="match status" value="1"/>
</dbReference>
<dbReference type="FunFam" id="3.20.20.80:FF:000050">
    <property type="entry name" value="Beta-mannosidase B"/>
    <property type="match status" value="1"/>
</dbReference>
<proteinExistence type="inferred from homology"/>